<evidence type="ECO:0000256" key="14">
    <source>
        <dbReference type="RuleBase" id="RU366074"/>
    </source>
</evidence>
<dbReference type="InterPro" id="IPR011284">
    <property type="entry name" value="3oxo_ACP_reduc"/>
</dbReference>
<dbReference type="PANTHER" id="PTHR42879:SF2">
    <property type="entry name" value="3-OXOACYL-[ACYL-CARRIER-PROTEIN] REDUCTASE FABG"/>
    <property type="match status" value="1"/>
</dbReference>
<evidence type="ECO:0000256" key="8">
    <source>
        <dbReference type="ARBA" id="ARBA00023098"/>
    </source>
</evidence>
<feature type="binding site" evidence="13">
    <location>
        <position position="186"/>
    </location>
    <ligand>
        <name>NADP(+)</name>
        <dbReference type="ChEBI" id="CHEBI:58349"/>
    </ligand>
</feature>
<dbReference type="CDD" id="cd05333">
    <property type="entry name" value="BKR_SDR_c"/>
    <property type="match status" value="1"/>
</dbReference>
<keyword evidence="4 14" id="KW-0444">Lipid biosynthesis</keyword>
<evidence type="ECO:0000259" key="15">
    <source>
        <dbReference type="SMART" id="SM00822"/>
    </source>
</evidence>
<dbReference type="EMBL" id="CP014672">
    <property type="protein sequence ID" value="ANW98526.1"/>
    <property type="molecule type" value="Genomic_DNA"/>
</dbReference>
<evidence type="ECO:0000313" key="16">
    <source>
        <dbReference type="EMBL" id="ANW98526.1"/>
    </source>
</evidence>
<dbReference type="InterPro" id="IPR057326">
    <property type="entry name" value="KR_dom"/>
</dbReference>
<dbReference type="AlphaFoldDB" id="A0A1B1YCN6"/>
<dbReference type="InterPro" id="IPR002347">
    <property type="entry name" value="SDR_fam"/>
</dbReference>
<dbReference type="EC" id="1.1.1.100" evidence="14"/>
<dbReference type="GO" id="GO:0008202">
    <property type="term" value="P:steroid metabolic process"/>
    <property type="evidence" value="ECO:0007669"/>
    <property type="project" value="UniProtKB-KW"/>
</dbReference>
<comment type="pathway">
    <text evidence="2 14">Lipid metabolism; fatty acid biosynthesis.</text>
</comment>
<keyword evidence="6 13" id="KW-0521">NADP</keyword>
<evidence type="ECO:0000256" key="3">
    <source>
        <dbReference type="ARBA" id="ARBA00006484"/>
    </source>
</evidence>
<evidence type="ECO:0000256" key="10">
    <source>
        <dbReference type="ARBA" id="ARBA00023221"/>
    </source>
</evidence>
<dbReference type="InterPro" id="IPR036291">
    <property type="entry name" value="NAD(P)-bd_dom_sf"/>
</dbReference>
<keyword evidence="8 14" id="KW-0443">Lipid metabolism</keyword>
<evidence type="ECO:0000256" key="1">
    <source>
        <dbReference type="ARBA" id="ARBA00002607"/>
    </source>
</evidence>
<comment type="subunit">
    <text evidence="14">Homotetramer.</text>
</comment>
<dbReference type="GO" id="GO:0006633">
    <property type="term" value="P:fatty acid biosynthetic process"/>
    <property type="evidence" value="ECO:0007669"/>
    <property type="project" value="UniProtKB-UniPathway"/>
</dbReference>
<reference evidence="16 17" key="1">
    <citation type="submission" date="2016-02" db="EMBL/GenBank/DDBJ databases">
        <title>Comparison of Clostridium stercorarium subspecies using comparative genomics and transcriptomics.</title>
        <authorList>
            <person name="Schellenberg J."/>
            <person name="Thallinger G."/>
            <person name="Levin D.B."/>
            <person name="Zhang X."/>
            <person name="Alvare G."/>
            <person name="Fristensky B."/>
            <person name="Sparling R."/>
        </authorList>
    </citation>
    <scope>NUCLEOTIDE SEQUENCE [LARGE SCALE GENOMIC DNA]</scope>
    <source>
        <strain evidence="16 17">DSM 2910</strain>
    </source>
</reference>
<dbReference type="GO" id="GO:0004316">
    <property type="term" value="F:3-oxoacyl-[acyl-carrier-protein] reductase (NADPH) activity"/>
    <property type="evidence" value="ECO:0007669"/>
    <property type="project" value="UniProtKB-UniRule"/>
</dbReference>
<evidence type="ECO:0000256" key="7">
    <source>
        <dbReference type="ARBA" id="ARBA00023002"/>
    </source>
</evidence>
<evidence type="ECO:0000313" key="17">
    <source>
        <dbReference type="Proteomes" id="UP000092971"/>
    </source>
</evidence>
<dbReference type="SUPFAM" id="SSF51735">
    <property type="entry name" value="NAD(P)-binding Rossmann-fold domains"/>
    <property type="match status" value="1"/>
</dbReference>
<keyword evidence="10" id="KW-0753">Steroid metabolism</keyword>
<dbReference type="InterPro" id="IPR050259">
    <property type="entry name" value="SDR"/>
</dbReference>
<evidence type="ECO:0000256" key="11">
    <source>
        <dbReference type="ARBA" id="ARBA00048508"/>
    </source>
</evidence>
<dbReference type="PROSITE" id="PS00061">
    <property type="entry name" value="ADH_SHORT"/>
    <property type="match status" value="1"/>
</dbReference>
<dbReference type="Proteomes" id="UP000092971">
    <property type="component" value="Chromosome"/>
</dbReference>
<feature type="binding site" evidence="13">
    <location>
        <begin position="153"/>
        <end position="157"/>
    </location>
    <ligand>
        <name>NADP(+)</name>
        <dbReference type="ChEBI" id="CHEBI:58349"/>
    </ligand>
</feature>
<dbReference type="NCBIfam" id="NF005559">
    <property type="entry name" value="PRK07231.1"/>
    <property type="match status" value="1"/>
</dbReference>
<proteinExistence type="inferred from homology"/>
<evidence type="ECO:0000256" key="5">
    <source>
        <dbReference type="ARBA" id="ARBA00022832"/>
    </source>
</evidence>
<feature type="binding site" evidence="13">
    <location>
        <position position="37"/>
    </location>
    <ligand>
        <name>NADP(+)</name>
        <dbReference type="ChEBI" id="CHEBI:58349"/>
    </ligand>
</feature>
<gene>
    <name evidence="16" type="ORF">CSTERTH_05475</name>
</gene>
<dbReference type="NCBIfam" id="TIGR01830">
    <property type="entry name" value="3oxo_ACP_reduc"/>
    <property type="match status" value="1"/>
</dbReference>
<dbReference type="NCBIfam" id="NF009466">
    <property type="entry name" value="PRK12826.1-2"/>
    <property type="match status" value="1"/>
</dbReference>
<dbReference type="Pfam" id="PF13561">
    <property type="entry name" value="adh_short_C2"/>
    <property type="match status" value="1"/>
</dbReference>
<evidence type="ECO:0000256" key="12">
    <source>
        <dbReference type="PIRSR" id="PIRSR611284-1"/>
    </source>
</evidence>
<comment type="function">
    <text evidence="1 14">Catalyzes the NADPH-dependent reduction of beta-ketoacyl-ACP substrates to beta-hydroxyacyl-ACP products, the first reductive step in the elongation cycle of fatty acid biosynthesis.</text>
</comment>
<feature type="binding site" evidence="13">
    <location>
        <position position="88"/>
    </location>
    <ligand>
        <name>NADP(+)</name>
        <dbReference type="ChEBI" id="CHEBI:58349"/>
    </ligand>
</feature>
<dbReference type="OrthoDB" id="9803333at2"/>
<keyword evidence="7 14" id="KW-0560">Oxidoreductase</keyword>
<accession>A0A1B1YCN6</accession>
<dbReference type="NCBIfam" id="NF004198">
    <property type="entry name" value="PRK05653.1-3"/>
    <property type="match status" value="1"/>
</dbReference>
<keyword evidence="9 14" id="KW-0275">Fatty acid biosynthesis</keyword>
<evidence type="ECO:0000256" key="2">
    <source>
        <dbReference type="ARBA" id="ARBA00005194"/>
    </source>
</evidence>
<comment type="catalytic activity">
    <reaction evidence="11 14">
        <text>a (3R)-hydroxyacyl-[ACP] + NADP(+) = a 3-oxoacyl-[ACP] + NADPH + H(+)</text>
        <dbReference type="Rhea" id="RHEA:17397"/>
        <dbReference type="Rhea" id="RHEA-COMP:9916"/>
        <dbReference type="Rhea" id="RHEA-COMP:9945"/>
        <dbReference type="ChEBI" id="CHEBI:15378"/>
        <dbReference type="ChEBI" id="CHEBI:57783"/>
        <dbReference type="ChEBI" id="CHEBI:58349"/>
        <dbReference type="ChEBI" id="CHEBI:78776"/>
        <dbReference type="ChEBI" id="CHEBI:78827"/>
        <dbReference type="EC" id="1.1.1.100"/>
    </reaction>
</comment>
<name>A0A1B1YCN6_THEST</name>
<feature type="domain" description="Ketoreductase" evidence="15">
    <location>
        <begin position="6"/>
        <end position="189"/>
    </location>
</feature>
<dbReference type="PRINTS" id="PR00081">
    <property type="entry name" value="GDHRDH"/>
</dbReference>
<keyword evidence="5 14" id="KW-0276">Fatty acid metabolism</keyword>
<dbReference type="InterPro" id="IPR020904">
    <property type="entry name" value="Sc_DH/Rdtase_CS"/>
</dbReference>
<feature type="active site" description="Proton acceptor" evidence="12">
    <location>
        <position position="153"/>
    </location>
</feature>
<dbReference type="RefSeq" id="WP_034837900.1">
    <property type="nucleotide sequence ID" value="NZ_CP014672.1"/>
</dbReference>
<dbReference type="SMART" id="SM00822">
    <property type="entry name" value="PKS_KR"/>
    <property type="match status" value="1"/>
</dbReference>
<evidence type="ECO:0000256" key="6">
    <source>
        <dbReference type="ARBA" id="ARBA00022857"/>
    </source>
</evidence>
<dbReference type="FunFam" id="3.40.50.720:FF:000037">
    <property type="entry name" value="3-oxoacyl-[acyl-carrier-protein] reductase FabG"/>
    <property type="match status" value="1"/>
</dbReference>
<sequence>MDFTGKTVVVTGSSRGIGKAIAEKFAALGANVVINGTSKSVFDTERELVEKGYSVKAFEGDISDPGNAKALIDFAVETFGTIDVLVNNAGITRDKLLVRMNDEDWDTVIDVNLKSAYLCTKAATKIMMRKRQGKIINISSVVGITGNAGQTNYAASKAGLIGFTKAVAKEMGSWGITCNAVAPGFIETDMTSGLSDEIREKFLAAIPLRRAGTPSEVADAVVFLASDMARYITGQVINIDGGMVM</sequence>
<dbReference type="PRINTS" id="PR00080">
    <property type="entry name" value="SDRFAMILY"/>
</dbReference>
<dbReference type="PANTHER" id="PTHR42879">
    <property type="entry name" value="3-OXOACYL-(ACYL-CARRIER-PROTEIN) REDUCTASE"/>
    <property type="match status" value="1"/>
</dbReference>
<organism evidence="16 17">
    <name type="scientific">Thermoclostridium stercorarium subsp. thermolacticum DSM 2910</name>
    <dbReference type="NCBI Taxonomy" id="1121336"/>
    <lineage>
        <taxon>Bacteria</taxon>
        <taxon>Bacillati</taxon>
        <taxon>Bacillota</taxon>
        <taxon>Clostridia</taxon>
        <taxon>Eubacteriales</taxon>
        <taxon>Oscillospiraceae</taxon>
        <taxon>Thermoclostridium</taxon>
    </lineage>
</organism>
<dbReference type="GO" id="GO:0051287">
    <property type="term" value="F:NAD binding"/>
    <property type="evidence" value="ECO:0007669"/>
    <property type="project" value="UniProtKB-UniRule"/>
</dbReference>
<protein>
    <recommendedName>
        <fullName evidence="14">3-oxoacyl-[acyl-carrier-protein] reductase</fullName>
        <ecNumber evidence="14">1.1.1.100</ecNumber>
    </recommendedName>
</protein>
<comment type="similarity">
    <text evidence="3 14">Belongs to the short-chain dehydrogenases/reductases (SDR) family.</text>
</comment>
<evidence type="ECO:0000256" key="4">
    <source>
        <dbReference type="ARBA" id="ARBA00022516"/>
    </source>
</evidence>
<evidence type="ECO:0000256" key="9">
    <source>
        <dbReference type="ARBA" id="ARBA00023160"/>
    </source>
</evidence>
<feature type="binding site" evidence="13">
    <location>
        <begin position="12"/>
        <end position="15"/>
    </location>
    <ligand>
        <name>NADP(+)</name>
        <dbReference type="ChEBI" id="CHEBI:58349"/>
    </ligand>
</feature>
<dbReference type="Gene3D" id="3.40.50.720">
    <property type="entry name" value="NAD(P)-binding Rossmann-like Domain"/>
    <property type="match status" value="1"/>
</dbReference>
<evidence type="ECO:0000256" key="13">
    <source>
        <dbReference type="PIRSR" id="PIRSR611284-2"/>
    </source>
</evidence>
<dbReference type="UniPathway" id="UPA00094"/>